<gene>
    <name evidence="2" type="ORF">ALC62_07905</name>
</gene>
<reference evidence="2 3" key="1">
    <citation type="submission" date="2016-03" db="EMBL/GenBank/DDBJ databases">
        <title>Cyphomyrmex costatus WGS genome.</title>
        <authorList>
            <person name="Nygaard S."/>
            <person name="Hu H."/>
            <person name="Boomsma J."/>
            <person name="Zhang G."/>
        </authorList>
    </citation>
    <scope>NUCLEOTIDE SEQUENCE [LARGE SCALE GENOMIC DNA]</scope>
    <source>
        <strain evidence="2">MS0001</strain>
        <tissue evidence="2">Whole body</tissue>
    </source>
</reference>
<protein>
    <submittedName>
        <fullName evidence="2">Uncharacterized protein</fullName>
    </submittedName>
</protein>
<accession>A0A195CKN8</accession>
<dbReference type="Proteomes" id="UP000078542">
    <property type="component" value="Unassembled WGS sequence"/>
</dbReference>
<dbReference type="AlphaFoldDB" id="A0A195CKN8"/>
<evidence type="ECO:0000256" key="1">
    <source>
        <dbReference type="SAM" id="MobiDB-lite"/>
    </source>
</evidence>
<dbReference type="EMBL" id="KQ977622">
    <property type="protein sequence ID" value="KYN01286.1"/>
    <property type="molecule type" value="Genomic_DNA"/>
</dbReference>
<evidence type="ECO:0000313" key="3">
    <source>
        <dbReference type="Proteomes" id="UP000078542"/>
    </source>
</evidence>
<feature type="region of interest" description="Disordered" evidence="1">
    <location>
        <begin position="1"/>
        <end position="29"/>
    </location>
</feature>
<name>A0A195CKN8_9HYME</name>
<proteinExistence type="predicted"/>
<evidence type="ECO:0000313" key="2">
    <source>
        <dbReference type="EMBL" id="KYN01286.1"/>
    </source>
</evidence>
<feature type="region of interest" description="Disordered" evidence="1">
    <location>
        <begin position="43"/>
        <end position="74"/>
    </location>
</feature>
<keyword evidence="3" id="KW-1185">Reference proteome</keyword>
<organism evidence="2 3">
    <name type="scientific">Cyphomyrmex costatus</name>
    <dbReference type="NCBI Taxonomy" id="456900"/>
    <lineage>
        <taxon>Eukaryota</taxon>
        <taxon>Metazoa</taxon>
        <taxon>Ecdysozoa</taxon>
        <taxon>Arthropoda</taxon>
        <taxon>Hexapoda</taxon>
        <taxon>Insecta</taxon>
        <taxon>Pterygota</taxon>
        <taxon>Neoptera</taxon>
        <taxon>Endopterygota</taxon>
        <taxon>Hymenoptera</taxon>
        <taxon>Apocrita</taxon>
        <taxon>Aculeata</taxon>
        <taxon>Formicoidea</taxon>
        <taxon>Formicidae</taxon>
        <taxon>Myrmicinae</taxon>
        <taxon>Cyphomyrmex</taxon>
    </lineage>
</organism>
<sequence length="145" mass="16534">MRDQPHGRSRANSPLAGHGDNRMRARPRPVTRFQTLVESSIEREAEASRSVGFSQTIKTRKNRSANRIDREKSNRTRDSFVLGFSVSSRNDYRQLTITSLSTAVCFEKKSHRRTHDTVHHLYLMARKGGSSKSANPRKPPEVCKI</sequence>